<comment type="function">
    <text evidence="1">Catalyzes the first step of the osmoprotectant glycine betaine synthesis.</text>
</comment>
<evidence type="ECO:0000313" key="9">
    <source>
        <dbReference type="Proteomes" id="UP000310066"/>
    </source>
</evidence>
<name>A0A4U0VAV2_9PEZI</name>
<dbReference type="CDD" id="cd00680">
    <property type="entry name" value="RHO_alpha_C"/>
    <property type="match status" value="1"/>
</dbReference>
<comment type="caution">
    <text evidence="8">The sequence shown here is derived from an EMBL/GenBank/DDBJ whole genome shotgun (WGS) entry which is preliminary data.</text>
</comment>
<dbReference type="STRING" id="329885.A0A4U0VAV2"/>
<dbReference type="GO" id="GO:0051537">
    <property type="term" value="F:2 iron, 2 sulfur cluster binding"/>
    <property type="evidence" value="ECO:0007669"/>
    <property type="project" value="InterPro"/>
</dbReference>
<dbReference type="EMBL" id="NAJP01000010">
    <property type="protein sequence ID" value="TKA45823.1"/>
    <property type="molecule type" value="Genomic_DNA"/>
</dbReference>
<dbReference type="InterPro" id="IPR036922">
    <property type="entry name" value="Rieske_2Fe-2S_sf"/>
</dbReference>
<dbReference type="Proteomes" id="UP000310066">
    <property type="component" value="Unassembled WGS sequence"/>
</dbReference>
<dbReference type="UniPathway" id="UPA00529">
    <property type="reaction ID" value="UER00430"/>
</dbReference>
<gene>
    <name evidence="8" type="ORF">B0A54_03508</name>
</gene>
<dbReference type="Pfam" id="PF00848">
    <property type="entry name" value="Ring_hydroxyl_A"/>
    <property type="match status" value="2"/>
</dbReference>
<reference evidence="8 9" key="1">
    <citation type="submission" date="2017-03" db="EMBL/GenBank/DDBJ databases">
        <title>Genomes of endolithic fungi from Antarctica.</title>
        <authorList>
            <person name="Coleine C."/>
            <person name="Masonjones S."/>
            <person name="Stajich J.E."/>
        </authorList>
    </citation>
    <scope>NUCLEOTIDE SEQUENCE [LARGE SCALE GENOMIC DNA]</scope>
    <source>
        <strain evidence="8 9">CCFEE 5311</strain>
    </source>
</reference>
<evidence type="ECO:0000256" key="4">
    <source>
        <dbReference type="ARBA" id="ARBA00012763"/>
    </source>
</evidence>
<dbReference type="PANTHER" id="PTHR43756:SF3">
    <property type="entry name" value="CHOLINE MONOOXYGENASE, CHLOROPLASTIC"/>
    <property type="match status" value="1"/>
</dbReference>
<dbReference type="InterPro" id="IPR015879">
    <property type="entry name" value="Ring_hydroxy_dOase_asu_C_dom"/>
</dbReference>
<dbReference type="GO" id="GO:0019133">
    <property type="term" value="F:choline monooxygenase activity"/>
    <property type="evidence" value="ECO:0007669"/>
    <property type="project" value="UniProtKB-EC"/>
</dbReference>
<evidence type="ECO:0000256" key="2">
    <source>
        <dbReference type="ARBA" id="ARBA00004866"/>
    </source>
</evidence>
<dbReference type="SUPFAM" id="SSF55961">
    <property type="entry name" value="Bet v1-like"/>
    <property type="match status" value="1"/>
</dbReference>
<dbReference type="PANTHER" id="PTHR43756">
    <property type="entry name" value="CHOLINE MONOOXYGENASE, CHLOROPLASTIC"/>
    <property type="match status" value="1"/>
</dbReference>
<dbReference type="GO" id="GO:0005506">
    <property type="term" value="F:iron ion binding"/>
    <property type="evidence" value="ECO:0007669"/>
    <property type="project" value="InterPro"/>
</dbReference>
<feature type="domain" description="Aromatic-ring-hydroxylating dioxygenase alpha subunit C-terminal" evidence="7">
    <location>
        <begin position="128"/>
        <end position="168"/>
    </location>
</feature>
<accession>A0A4U0VAV2</accession>
<dbReference type="AlphaFoldDB" id="A0A4U0VAV2"/>
<protein>
    <recommendedName>
        <fullName evidence="5">Choline monooxygenase, chloroplastic</fullName>
        <ecNumber evidence="4">1.14.15.7</ecNumber>
    </recommendedName>
</protein>
<dbReference type="GO" id="GO:0019285">
    <property type="term" value="P:glycine betaine biosynthetic process from choline"/>
    <property type="evidence" value="ECO:0007669"/>
    <property type="project" value="UniProtKB-UniPathway"/>
</dbReference>
<dbReference type="EC" id="1.14.15.7" evidence="4"/>
<proteinExistence type="inferred from homology"/>
<evidence type="ECO:0000313" key="8">
    <source>
        <dbReference type="EMBL" id="TKA45823.1"/>
    </source>
</evidence>
<evidence type="ECO:0000256" key="5">
    <source>
        <dbReference type="ARBA" id="ARBA00014931"/>
    </source>
</evidence>
<feature type="domain" description="Aromatic-ring-hydroxylating dioxygenase alpha subunit C-terminal" evidence="7">
    <location>
        <begin position="191"/>
        <end position="280"/>
    </location>
</feature>
<comment type="pathway">
    <text evidence="2">Amine and polyamine biosynthesis; betaine biosynthesis via choline pathway; betaine aldehyde from choline (monooxygenase route): step 1/1.</text>
</comment>
<evidence type="ECO:0000256" key="6">
    <source>
        <dbReference type="ARBA" id="ARBA00049097"/>
    </source>
</evidence>
<comment type="catalytic activity">
    <reaction evidence="6">
        <text>choline + 2 reduced [2Fe-2S]-[ferredoxin] + O2 + 2 H(+) = betaine aldehyde hydrate + 2 oxidized [2Fe-2S]-[ferredoxin] + H2O</text>
        <dbReference type="Rhea" id="RHEA:17769"/>
        <dbReference type="Rhea" id="RHEA-COMP:10000"/>
        <dbReference type="Rhea" id="RHEA-COMP:10001"/>
        <dbReference type="ChEBI" id="CHEBI:15354"/>
        <dbReference type="ChEBI" id="CHEBI:15377"/>
        <dbReference type="ChEBI" id="CHEBI:15378"/>
        <dbReference type="ChEBI" id="CHEBI:15379"/>
        <dbReference type="ChEBI" id="CHEBI:15870"/>
        <dbReference type="ChEBI" id="CHEBI:33737"/>
        <dbReference type="ChEBI" id="CHEBI:33738"/>
        <dbReference type="EC" id="1.14.15.7"/>
    </reaction>
</comment>
<evidence type="ECO:0000256" key="1">
    <source>
        <dbReference type="ARBA" id="ARBA00002149"/>
    </source>
</evidence>
<evidence type="ECO:0000256" key="3">
    <source>
        <dbReference type="ARBA" id="ARBA00010848"/>
    </source>
</evidence>
<organism evidence="8 9">
    <name type="scientific">Friedmanniomyces endolithicus</name>
    <dbReference type="NCBI Taxonomy" id="329885"/>
    <lineage>
        <taxon>Eukaryota</taxon>
        <taxon>Fungi</taxon>
        <taxon>Dikarya</taxon>
        <taxon>Ascomycota</taxon>
        <taxon>Pezizomycotina</taxon>
        <taxon>Dothideomycetes</taxon>
        <taxon>Dothideomycetidae</taxon>
        <taxon>Mycosphaerellales</taxon>
        <taxon>Teratosphaeriaceae</taxon>
        <taxon>Friedmanniomyces</taxon>
    </lineage>
</organism>
<dbReference type="SUPFAM" id="SSF50022">
    <property type="entry name" value="ISP domain"/>
    <property type="match status" value="2"/>
</dbReference>
<dbReference type="Gene3D" id="3.90.380.10">
    <property type="entry name" value="Naphthalene 1,2-dioxygenase Alpha Subunit, Chain A, domain 1"/>
    <property type="match status" value="1"/>
</dbReference>
<comment type="similarity">
    <text evidence="3">Belongs to the choline monooxygenase family.</text>
</comment>
<sequence length="707" mass="79318">MATTPPRTLPASWYTSRPLYQLERRAVFLKSWYLLGPIIKFTSGTSVDYEFAGVHLTVNATPPADPNDQNHTPRITVLDSTTGVPIRHHTTSTGLLFTTISPLAPPFHTFFPGLEATLSTVDFTARPHRRSIAYEGHFNWKTMIDGYQECLHCQYTHPAFSLLYPPTFYAVKNHHNWCQHYADAARPDDGLFLYFLPNCTLNVYGGGMSLFRVCPTEEPGRTRMEFDYYNVVEREEFEEYYRFVRQVADEDFELCETVQGNLESGVYAEGVLNSVKENGVACESSSNVSLGWKAAQGLIILVQVASLDISSPALHLPSMDTLLILASERILVPLLAVTSAALVAYVALQLPGWTRHVSQRLLSSLPKSKAAAKEAALEESQPIFVTKELDFPYDWWTSRKLFELEKRAVMSKTWLHVCHSSLFKKAGDYRAFHIADFSFFVVLGKDGRLRKLIKAPKFEDNQGFSRSENNLFEIRTFIDSSGFLYANFDIYGSDGLTIRVGVPIRARLTLVESWSLEANFNWKFAVPSGAFRVSSLMYLNKFAELLTEASGLFESWRWPTEFELSPLTRLMRSSSGEHWLTVTVIPVSELKSTIQCSVYCSRLDPKAALQVTAVKQEVDESVKKLEMSFAAVSISGEIPDAASQEPLLAEIKAHSRLERLMGGEVHPASRMRDTSQACKVADDLCRELEVAADEKAPALSGLDGLAW</sequence>
<dbReference type="InterPro" id="IPR001663">
    <property type="entry name" value="Rng_hydr_dOase-A"/>
</dbReference>
<dbReference type="OrthoDB" id="426882at2759"/>
<evidence type="ECO:0000259" key="7">
    <source>
        <dbReference type="Pfam" id="PF00848"/>
    </source>
</evidence>